<sequence length="124" mass="14456">MNERERERIPASGMIKLSGLLTIAYKRYDCSKSNRSTLEIFHLISFTVQRSAAYSSNQYPSAWSKTLKPFFIPNNSQYPSWLSTEQEARVRQYTWWISQEDRYILLSSSQQYTRRISPGSANTG</sequence>
<comment type="caution">
    <text evidence="1">The sequence shown here is derived from an EMBL/GenBank/DDBJ whole genome shotgun (WGS) entry which is preliminary data.</text>
</comment>
<dbReference type="EMBL" id="JAHXZJ010000001">
    <property type="protein sequence ID" value="KAH0568717.1"/>
    <property type="molecule type" value="Genomic_DNA"/>
</dbReference>
<organism evidence="1 2">
    <name type="scientific">Cotesia glomerata</name>
    <name type="common">Lepidopteran parasitic wasp</name>
    <name type="synonym">Apanteles glomeratus</name>
    <dbReference type="NCBI Taxonomy" id="32391"/>
    <lineage>
        <taxon>Eukaryota</taxon>
        <taxon>Metazoa</taxon>
        <taxon>Ecdysozoa</taxon>
        <taxon>Arthropoda</taxon>
        <taxon>Hexapoda</taxon>
        <taxon>Insecta</taxon>
        <taxon>Pterygota</taxon>
        <taxon>Neoptera</taxon>
        <taxon>Endopterygota</taxon>
        <taxon>Hymenoptera</taxon>
        <taxon>Apocrita</taxon>
        <taxon>Ichneumonoidea</taxon>
        <taxon>Braconidae</taxon>
        <taxon>Microgastrinae</taxon>
        <taxon>Cotesia</taxon>
    </lineage>
</organism>
<evidence type="ECO:0000313" key="2">
    <source>
        <dbReference type="Proteomes" id="UP000826195"/>
    </source>
</evidence>
<accession>A0AAV7J998</accession>
<reference evidence="1 2" key="1">
    <citation type="journal article" date="2021" name="J. Hered.">
        <title>A chromosome-level genome assembly of the parasitoid wasp, Cotesia glomerata (Hymenoptera: Braconidae).</title>
        <authorList>
            <person name="Pinto B.J."/>
            <person name="Weis J.J."/>
            <person name="Gamble T."/>
            <person name="Ode P.J."/>
            <person name="Paul R."/>
            <person name="Zaspel J.M."/>
        </authorList>
    </citation>
    <scope>NUCLEOTIDE SEQUENCE [LARGE SCALE GENOMIC DNA]</scope>
    <source>
        <strain evidence="1">CgM1</strain>
    </source>
</reference>
<protein>
    <submittedName>
        <fullName evidence="1">Uncharacterized protein</fullName>
    </submittedName>
</protein>
<dbReference type="Proteomes" id="UP000826195">
    <property type="component" value="Unassembled WGS sequence"/>
</dbReference>
<keyword evidence="2" id="KW-1185">Reference proteome</keyword>
<gene>
    <name evidence="1" type="ORF">KQX54_021407</name>
</gene>
<dbReference type="AlphaFoldDB" id="A0AAV7J998"/>
<proteinExistence type="predicted"/>
<name>A0AAV7J998_COTGL</name>
<evidence type="ECO:0000313" key="1">
    <source>
        <dbReference type="EMBL" id="KAH0568717.1"/>
    </source>
</evidence>